<dbReference type="GO" id="GO:0035861">
    <property type="term" value="C:site of double-strand break"/>
    <property type="evidence" value="ECO:0007669"/>
    <property type="project" value="TreeGrafter"/>
</dbReference>
<evidence type="ECO:0000256" key="1">
    <source>
        <dbReference type="ARBA" id="ARBA00004123"/>
    </source>
</evidence>
<evidence type="ECO:0000313" key="8">
    <source>
        <dbReference type="EMBL" id="WZN64258.1"/>
    </source>
</evidence>
<dbReference type="InterPro" id="IPR012340">
    <property type="entry name" value="NA-bd_OB-fold"/>
</dbReference>
<gene>
    <name evidence="7" type="ORF">CROS1456_LOCUS7776</name>
    <name evidence="8" type="ORF">HKI87_09g58130</name>
</gene>
<dbReference type="InterPro" id="IPR014892">
    <property type="entry name" value="RPA_C"/>
</dbReference>
<evidence type="ECO:0000313" key="9">
    <source>
        <dbReference type="Proteomes" id="UP001472866"/>
    </source>
</evidence>
<reference evidence="8 9" key="2">
    <citation type="submission" date="2024-03" db="EMBL/GenBank/DDBJ databases">
        <title>Complete genome sequence of the green alga Chloropicon roscoffensis RCC1871.</title>
        <authorList>
            <person name="Lemieux C."/>
            <person name="Pombert J.-F."/>
            <person name="Otis C."/>
            <person name="Turmel M."/>
        </authorList>
    </citation>
    <scope>NUCLEOTIDE SEQUENCE [LARGE SCALE GENOMIC DNA]</scope>
    <source>
        <strain evidence="8 9">RCC1871</strain>
    </source>
</reference>
<dbReference type="InterPro" id="IPR036388">
    <property type="entry name" value="WH-like_DNA-bd_sf"/>
</dbReference>
<dbReference type="EMBL" id="HBHZ01010117">
    <property type="protein sequence ID" value="CAE0194685.1"/>
    <property type="molecule type" value="Transcribed_RNA"/>
</dbReference>
<keyword evidence="3" id="KW-0235">DNA replication</keyword>
<dbReference type="GO" id="GO:0005662">
    <property type="term" value="C:DNA replication factor A complex"/>
    <property type="evidence" value="ECO:0007669"/>
    <property type="project" value="TreeGrafter"/>
</dbReference>
<dbReference type="Gene3D" id="1.10.10.10">
    <property type="entry name" value="Winged helix-like DNA-binding domain superfamily/Winged helix DNA-binding domain"/>
    <property type="match status" value="1"/>
</dbReference>
<proteinExistence type="inferred from homology"/>
<keyword evidence="5" id="KW-0539">Nucleus</keyword>
<dbReference type="GO" id="GO:0003697">
    <property type="term" value="F:single-stranded DNA binding"/>
    <property type="evidence" value="ECO:0007669"/>
    <property type="project" value="TreeGrafter"/>
</dbReference>
<dbReference type="FunFam" id="1.10.10.10:FF:000168">
    <property type="entry name" value="Replication protein A 32 kDa subunit"/>
    <property type="match status" value="1"/>
</dbReference>
<dbReference type="SUPFAM" id="SSF50249">
    <property type="entry name" value="Nucleic acid-binding proteins"/>
    <property type="match status" value="1"/>
</dbReference>
<dbReference type="GO" id="GO:0000781">
    <property type="term" value="C:chromosome, telomeric region"/>
    <property type="evidence" value="ECO:0007669"/>
    <property type="project" value="TreeGrafter"/>
</dbReference>
<dbReference type="AlphaFoldDB" id="A0A7S3CFY0"/>
<dbReference type="Pfam" id="PF08784">
    <property type="entry name" value="RPA_C"/>
    <property type="match status" value="1"/>
</dbReference>
<dbReference type="PANTHER" id="PTHR13989:SF16">
    <property type="entry name" value="REPLICATION PROTEIN A2"/>
    <property type="match status" value="1"/>
</dbReference>
<dbReference type="GO" id="GO:0006260">
    <property type="term" value="P:DNA replication"/>
    <property type="evidence" value="ECO:0007669"/>
    <property type="project" value="UniProtKB-KW"/>
</dbReference>
<evidence type="ECO:0000256" key="5">
    <source>
        <dbReference type="ARBA" id="ARBA00023242"/>
    </source>
</evidence>
<evidence type="ECO:0000256" key="4">
    <source>
        <dbReference type="ARBA" id="ARBA00023125"/>
    </source>
</evidence>
<dbReference type="EMBL" id="CP151509">
    <property type="protein sequence ID" value="WZN64258.1"/>
    <property type="molecule type" value="Genomic_DNA"/>
</dbReference>
<accession>A0A7S3CFY0</accession>
<evidence type="ECO:0000256" key="2">
    <source>
        <dbReference type="ARBA" id="ARBA00007815"/>
    </source>
</evidence>
<evidence type="ECO:0000259" key="6">
    <source>
        <dbReference type="Pfam" id="PF08784"/>
    </source>
</evidence>
<evidence type="ECO:0000256" key="3">
    <source>
        <dbReference type="ARBA" id="ARBA00022705"/>
    </source>
</evidence>
<dbReference type="InterPro" id="IPR036390">
    <property type="entry name" value="WH_DNA-bd_sf"/>
</dbReference>
<evidence type="ECO:0000313" key="7">
    <source>
        <dbReference type="EMBL" id="CAE0194685.1"/>
    </source>
</evidence>
<reference evidence="7" key="1">
    <citation type="submission" date="2021-01" db="EMBL/GenBank/DDBJ databases">
        <authorList>
            <person name="Corre E."/>
            <person name="Pelletier E."/>
            <person name="Niang G."/>
            <person name="Scheremetjew M."/>
            <person name="Finn R."/>
            <person name="Kale V."/>
            <person name="Holt S."/>
            <person name="Cochrane G."/>
            <person name="Meng A."/>
            <person name="Brown T."/>
            <person name="Cohen L."/>
        </authorList>
    </citation>
    <scope>NUCLEOTIDE SEQUENCE</scope>
    <source>
        <strain evidence="7">RCC1871</strain>
    </source>
</reference>
<dbReference type="SUPFAM" id="SSF46785">
    <property type="entry name" value="Winged helix' DNA-binding domain"/>
    <property type="match status" value="1"/>
</dbReference>
<comment type="subcellular location">
    <subcellularLocation>
        <location evidence="1">Nucleus</location>
    </subcellularLocation>
</comment>
<dbReference type="InterPro" id="IPR040260">
    <property type="entry name" value="RFA2-like"/>
</dbReference>
<sequence>MYGGGDLNASQFGGGGFVQADGDLGVGNSGGNARKSGGQKNSTLRPVTVKQLRDCCSSVDAGDDNFTVSGHALDNVVVMGKVVQYTEQSTNIKIILDDGTGKVETMFWLESDAADEGGQVEDPHGPNSRAEWREGKYIKIFGHFRAMQGKRHIVAFTIKPVTDMNELTFHMLDTIFTHLQLTGAGQGAVQMTPGQKRVMGPAVGGMGSAAPMGGAAAPQEFAGMPGMSPCQKAAFEAFHEPQAMNNDAGLSFDQLKVKLGNRFTPSDLKQAVEDLQNDGHIYTTVDDMHFKGTGA</sequence>
<dbReference type="Proteomes" id="UP001472866">
    <property type="component" value="Chromosome 09"/>
</dbReference>
<dbReference type="InterPro" id="IPR014646">
    <property type="entry name" value="Rfa2/RPA32"/>
</dbReference>
<organism evidence="7">
    <name type="scientific">Chloropicon roscoffensis</name>
    <dbReference type="NCBI Taxonomy" id="1461544"/>
    <lineage>
        <taxon>Eukaryota</taxon>
        <taxon>Viridiplantae</taxon>
        <taxon>Chlorophyta</taxon>
        <taxon>Chloropicophyceae</taxon>
        <taxon>Chloropicales</taxon>
        <taxon>Chloropicaceae</taxon>
        <taxon>Chloropicon</taxon>
    </lineage>
</organism>
<dbReference type="PANTHER" id="PTHR13989">
    <property type="entry name" value="REPLICATION PROTEIN A-RELATED"/>
    <property type="match status" value="1"/>
</dbReference>
<protein>
    <submittedName>
        <fullName evidence="8">Replication factor A protein 2</fullName>
    </submittedName>
</protein>
<dbReference type="GO" id="GO:0000724">
    <property type="term" value="P:double-strand break repair via homologous recombination"/>
    <property type="evidence" value="ECO:0007669"/>
    <property type="project" value="TreeGrafter"/>
</dbReference>
<dbReference type="CDD" id="cd04478">
    <property type="entry name" value="RPA2_DBD_D"/>
    <property type="match status" value="1"/>
</dbReference>
<feature type="domain" description="Replication protein A C-terminal" evidence="6">
    <location>
        <begin position="178"/>
        <end position="287"/>
    </location>
</feature>
<name>A0A7S3CFY0_9CHLO</name>
<dbReference type="Gene3D" id="2.40.50.140">
    <property type="entry name" value="Nucleic acid-binding proteins"/>
    <property type="match status" value="1"/>
</dbReference>
<dbReference type="GO" id="GO:0006289">
    <property type="term" value="P:nucleotide-excision repair"/>
    <property type="evidence" value="ECO:0007669"/>
    <property type="project" value="TreeGrafter"/>
</dbReference>
<comment type="similarity">
    <text evidence="2">Belongs to the replication factor A protein 2 family.</text>
</comment>
<keyword evidence="4" id="KW-0238">DNA-binding</keyword>
<dbReference type="PIRSF" id="PIRSF036949">
    <property type="entry name" value="RPA32"/>
    <property type="match status" value="1"/>
</dbReference>
<keyword evidence="9" id="KW-1185">Reference proteome</keyword>